<dbReference type="PANTHER" id="PTHR43818:SF11">
    <property type="entry name" value="BCDNA.GH03377"/>
    <property type="match status" value="1"/>
</dbReference>
<evidence type="ECO:0000256" key="1">
    <source>
        <dbReference type="ARBA" id="ARBA00023002"/>
    </source>
</evidence>
<dbReference type="EMBL" id="BAABCJ010000007">
    <property type="protein sequence ID" value="GAA3712247.1"/>
    <property type="molecule type" value="Genomic_DNA"/>
</dbReference>
<dbReference type="Proteomes" id="UP001501536">
    <property type="component" value="Unassembled WGS sequence"/>
</dbReference>
<evidence type="ECO:0000259" key="3">
    <source>
        <dbReference type="Pfam" id="PF01408"/>
    </source>
</evidence>
<evidence type="ECO:0000256" key="2">
    <source>
        <dbReference type="ARBA" id="ARBA00023027"/>
    </source>
</evidence>
<feature type="domain" description="GFO/IDH/MocA-like oxidoreductase" evidence="4">
    <location>
        <begin position="152"/>
        <end position="297"/>
    </location>
</feature>
<evidence type="ECO:0000313" key="5">
    <source>
        <dbReference type="EMBL" id="GAA3712247.1"/>
    </source>
</evidence>
<dbReference type="RefSeq" id="WP_344885820.1">
    <property type="nucleotide sequence ID" value="NZ_BAABCJ010000007.1"/>
</dbReference>
<dbReference type="InterPro" id="IPR000683">
    <property type="entry name" value="Gfo/Idh/MocA-like_OxRdtase_N"/>
</dbReference>
<dbReference type="Pfam" id="PF01408">
    <property type="entry name" value="GFO_IDH_MocA"/>
    <property type="match status" value="1"/>
</dbReference>
<gene>
    <name evidence="5" type="ORF">GCM10022377_27220</name>
</gene>
<keyword evidence="6" id="KW-1185">Reference proteome</keyword>
<feature type="domain" description="Gfo/Idh/MocA-like oxidoreductase N-terminal" evidence="3">
    <location>
        <begin position="14"/>
        <end position="134"/>
    </location>
</feature>
<evidence type="ECO:0000259" key="4">
    <source>
        <dbReference type="Pfam" id="PF22725"/>
    </source>
</evidence>
<accession>A0ABP7E1D9</accession>
<keyword evidence="2" id="KW-0520">NAD</keyword>
<dbReference type="InterPro" id="IPR036291">
    <property type="entry name" value="NAD(P)-bd_dom_sf"/>
</dbReference>
<dbReference type="InterPro" id="IPR050463">
    <property type="entry name" value="Gfo/Idh/MocA_oxidrdct_glycsds"/>
</dbReference>
<dbReference type="Gene3D" id="3.30.360.10">
    <property type="entry name" value="Dihydrodipicolinate Reductase, domain 2"/>
    <property type="match status" value="1"/>
</dbReference>
<proteinExistence type="predicted"/>
<reference evidence="6" key="1">
    <citation type="journal article" date="2019" name="Int. J. Syst. Evol. Microbiol.">
        <title>The Global Catalogue of Microorganisms (GCM) 10K type strain sequencing project: providing services to taxonomists for standard genome sequencing and annotation.</title>
        <authorList>
            <consortium name="The Broad Institute Genomics Platform"/>
            <consortium name="The Broad Institute Genome Sequencing Center for Infectious Disease"/>
            <person name="Wu L."/>
            <person name="Ma J."/>
        </authorList>
    </citation>
    <scope>NUCLEOTIDE SEQUENCE [LARGE SCALE GENOMIC DNA]</scope>
    <source>
        <strain evidence="6">JCM 16961</strain>
    </source>
</reference>
<dbReference type="SUPFAM" id="SSF55347">
    <property type="entry name" value="Glyceraldehyde-3-phosphate dehydrogenase-like, C-terminal domain"/>
    <property type="match status" value="1"/>
</dbReference>
<dbReference type="Gene3D" id="3.40.50.720">
    <property type="entry name" value="NAD(P)-binding Rossmann-like Domain"/>
    <property type="match status" value="1"/>
</dbReference>
<comment type="caution">
    <text evidence="5">The sequence shown here is derived from an EMBL/GenBank/DDBJ whole genome shotgun (WGS) entry which is preliminary data.</text>
</comment>
<dbReference type="SUPFAM" id="SSF51735">
    <property type="entry name" value="NAD(P)-binding Rossmann-fold domains"/>
    <property type="match status" value="1"/>
</dbReference>
<dbReference type="InterPro" id="IPR055170">
    <property type="entry name" value="GFO_IDH_MocA-like_dom"/>
</dbReference>
<organism evidence="5 6">
    <name type="scientific">Zhihengliuella alba</name>
    <dbReference type="NCBI Taxonomy" id="547018"/>
    <lineage>
        <taxon>Bacteria</taxon>
        <taxon>Bacillati</taxon>
        <taxon>Actinomycetota</taxon>
        <taxon>Actinomycetes</taxon>
        <taxon>Micrococcales</taxon>
        <taxon>Micrococcaceae</taxon>
        <taxon>Zhihengliuella</taxon>
    </lineage>
</organism>
<dbReference type="PANTHER" id="PTHR43818">
    <property type="entry name" value="BCDNA.GH03377"/>
    <property type="match status" value="1"/>
</dbReference>
<keyword evidence="1" id="KW-0560">Oxidoreductase</keyword>
<sequence length="398" mass="42537">MPDSPEFQASPPVLRVGLIGHSFMGSIHAQAWQSAPRFFDLPVRPEVTTVCGRDADRAGAFADRFGIAHVETDWRRLVESEDVDLIDICVPGDLHAPIAIAALEAGKHVLCEKPLANTTDEADAMVAAARSAAERGVQSMVGYSYRGTPAIAYAQQLVAAGRLGTIRHLRARYLQDWIVDPGFPLVWRLQRDRAGSGALGDIGAHLIDMAAFVTGQRLTEVSALTETFVKQRPLPSASGGLSATAAGSGMGDVTVDDAALFMGRTDTGALATFEATRFATGRKNAVQLEINGSAGSVYFDFENLNELWFHDHALPAAEAGFRRILVTEAEHPFLEAWWPPGHGLGYEHTFVHQAVSLTRAIAAGTAPEPSFESGAYVQRVLAAVEASAAHGSRMTPVG</sequence>
<name>A0ABP7E1D9_9MICC</name>
<evidence type="ECO:0000313" key="6">
    <source>
        <dbReference type="Proteomes" id="UP001501536"/>
    </source>
</evidence>
<protein>
    <submittedName>
        <fullName evidence="5">Gfo/Idh/MocA family oxidoreductase</fullName>
    </submittedName>
</protein>
<dbReference type="Pfam" id="PF22725">
    <property type="entry name" value="GFO_IDH_MocA_C3"/>
    <property type="match status" value="1"/>
</dbReference>